<dbReference type="EMBL" id="CCKQ01006549">
    <property type="protein sequence ID" value="CDW77868.1"/>
    <property type="molecule type" value="Genomic_DNA"/>
</dbReference>
<dbReference type="InParanoid" id="A0A078AAP9"/>
<keyword evidence="1" id="KW-0175">Coiled coil</keyword>
<feature type="domain" description="GTF3C1 extended winged-helix" evidence="3">
    <location>
        <begin position="407"/>
        <end position="501"/>
    </location>
</feature>
<dbReference type="AlphaFoldDB" id="A0A078AAP9"/>
<sequence length="848" mass="99038">MKYQQFYKKEENAILFNLYNIICQNAMTKDLVYSEICKKYNEKYAQSKGKRTHSNNKEMESNNTNYTAKLTTLDVAHYCKKLEKCGFIHSHSNISTSEKKISLAKREKIKASVSQFNGIRWDQLGEIYSAKDDEKNSKIGKNSKRKRAESIHNVKQEVQDFNSDQKLLELRSLAIKRQKIIHKTFLESSLTMRESIIRVLENKIDAKQLKFQEIQDQDDSESDNEQTSVKDLKINNQDLYEDGKYTISDISVALGMNKEEKTMSRVLAELKKIHKDIESSAVRNGRVFQYKYYLKYLIKQEDIDKRIQSIRKREQKEEIKGVSNSDGKPAFNQQVKQEIIYENPVLQMLKSPQSLLISLNDKSYGIIVEIQTKKNMIKFGHSKDDIIMDYFQDIIQEGKVSSARRQLTVETINRYIYCLNKVTENGHISLVDLRNDIKNELEKNKGFEIDKKTLKRIIEKLKKDNLVKTVDFLVNIQQADGFGQQNMVKTLVLDTEFDQNSAILMDNPTISNPTNRISESKQTPIKQEGQRNSSYSLRTRRNQVKYRDESVNENSEDHEENNSRNNSAEKEIIESPMKEMKQLSIQDDVEMIKAQIQQDEEQKIAYIERNKVLAINLGKILIKIQNQNTKRSYNQSIHKFIEFTTLPKELQINRIFQSRISSKNKNFITAFTSIMNLQPKKCFQHEPPSLIDFNAMLLDPYIDSMIEHDMDQFTDVTLNKFNENENSLSNITTQRKSAQDGDDVIMLLEMIIFRENQKTKKQKRVHQYPFYAEDIYVQKVAQISKILSRTGRVAATYLQKEFSTIYAAAFTFYHLAINGYVKIERDLDDRIFIDANPSINDLYLQLSR</sequence>
<evidence type="ECO:0000256" key="2">
    <source>
        <dbReference type="SAM" id="MobiDB-lite"/>
    </source>
</evidence>
<name>A0A078AAP9_STYLE</name>
<feature type="region of interest" description="Disordered" evidence="2">
    <location>
        <begin position="505"/>
        <end position="570"/>
    </location>
</feature>
<reference evidence="4 5" key="1">
    <citation type="submission" date="2014-06" db="EMBL/GenBank/DDBJ databases">
        <authorList>
            <person name="Swart Estienne"/>
        </authorList>
    </citation>
    <scope>NUCLEOTIDE SEQUENCE [LARGE SCALE GENOMIC DNA]</scope>
    <source>
        <strain evidence="4 5">130c</strain>
    </source>
</reference>
<dbReference type="Pfam" id="PF24101">
    <property type="entry name" value="WHD_GTF3C1"/>
    <property type="match status" value="1"/>
</dbReference>
<gene>
    <name evidence="4" type="primary">Contig7202.g7711</name>
    <name evidence="4" type="ORF">STYLEM_6835</name>
</gene>
<protein>
    <recommendedName>
        <fullName evidence="3">GTF3C1 extended winged-helix domain-containing protein</fullName>
    </recommendedName>
</protein>
<dbReference type="Proteomes" id="UP000039865">
    <property type="component" value="Unassembled WGS sequence"/>
</dbReference>
<dbReference type="InterPro" id="IPR056467">
    <property type="entry name" value="eWH_GTF3C1"/>
</dbReference>
<keyword evidence="5" id="KW-1185">Reference proteome</keyword>
<evidence type="ECO:0000313" key="4">
    <source>
        <dbReference type="EMBL" id="CDW77868.1"/>
    </source>
</evidence>
<evidence type="ECO:0000256" key="1">
    <source>
        <dbReference type="SAM" id="Coils"/>
    </source>
</evidence>
<evidence type="ECO:0000313" key="5">
    <source>
        <dbReference type="Proteomes" id="UP000039865"/>
    </source>
</evidence>
<feature type="compositionally biased region" description="Polar residues" evidence="2">
    <location>
        <begin position="505"/>
        <end position="537"/>
    </location>
</feature>
<organism evidence="4 5">
    <name type="scientific">Stylonychia lemnae</name>
    <name type="common">Ciliate</name>
    <dbReference type="NCBI Taxonomy" id="5949"/>
    <lineage>
        <taxon>Eukaryota</taxon>
        <taxon>Sar</taxon>
        <taxon>Alveolata</taxon>
        <taxon>Ciliophora</taxon>
        <taxon>Intramacronucleata</taxon>
        <taxon>Spirotrichea</taxon>
        <taxon>Stichotrichia</taxon>
        <taxon>Sporadotrichida</taxon>
        <taxon>Oxytrichidae</taxon>
        <taxon>Stylonychinae</taxon>
        <taxon>Stylonychia</taxon>
    </lineage>
</organism>
<evidence type="ECO:0000259" key="3">
    <source>
        <dbReference type="Pfam" id="PF24101"/>
    </source>
</evidence>
<accession>A0A078AAP9</accession>
<proteinExistence type="predicted"/>
<feature type="coiled-coil region" evidence="1">
    <location>
        <begin position="430"/>
        <end position="464"/>
    </location>
</feature>